<dbReference type="Pfam" id="PF23380">
    <property type="entry name" value="VIN3_C"/>
    <property type="match status" value="1"/>
</dbReference>
<protein>
    <submittedName>
        <fullName evidence="9">Uncharacterized protein</fullName>
    </submittedName>
</protein>
<dbReference type="InterPro" id="IPR032881">
    <property type="entry name" value="Oberon-like_PHD"/>
</dbReference>
<dbReference type="GO" id="GO:0040029">
    <property type="term" value="P:epigenetic regulation of gene expression"/>
    <property type="evidence" value="ECO:0007669"/>
    <property type="project" value="InterPro"/>
</dbReference>
<reference evidence="10" key="1">
    <citation type="journal article" date="2015" name="Nat. Plants">
        <title>Genome expansion of Arabis alpina linked with retrotransposition and reduced symmetric DNA methylation.</title>
        <authorList>
            <person name="Willing E.M."/>
            <person name="Rawat V."/>
            <person name="Mandakova T."/>
            <person name="Maumus F."/>
            <person name="James G.V."/>
            <person name="Nordstroem K.J."/>
            <person name="Becker C."/>
            <person name="Warthmann N."/>
            <person name="Chica C."/>
            <person name="Szarzynska B."/>
            <person name="Zytnicki M."/>
            <person name="Albani M.C."/>
            <person name="Kiefer C."/>
            <person name="Bergonzi S."/>
            <person name="Castaings L."/>
            <person name="Mateos J.L."/>
            <person name="Berns M.C."/>
            <person name="Bujdoso N."/>
            <person name="Piofczyk T."/>
            <person name="de Lorenzo L."/>
            <person name="Barrero-Sicilia C."/>
            <person name="Mateos I."/>
            <person name="Piednoel M."/>
            <person name="Hagmann J."/>
            <person name="Chen-Min-Tao R."/>
            <person name="Iglesias-Fernandez R."/>
            <person name="Schuster S.C."/>
            <person name="Alonso-Blanco C."/>
            <person name="Roudier F."/>
            <person name="Carbonero P."/>
            <person name="Paz-Ares J."/>
            <person name="Davis S.J."/>
            <person name="Pecinka A."/>
            <person name="Quesneville H."/>
            <person name="Colot V."/>
            <person name="Lysak M.A."/>
            <person name="Weigel D."/>
            <person name="Coupland G."/>
            <person name="Schneeberger K."/>
        </authorList>
    </citation>
    <scope>NUCLEOTIDE SEQUENCE [LARGE SCALE GENOMIC DNA]</scope>
    <source>
        <strain evidence="10">cv. Pajares</strain>
    </source>
</reference>
<dbReference type="Gramene" id="KFK40269">
    <property type="protein sequence ID" value="KFK40269"/>
    <property type="gene ID" value="AALP_AA3G352800"/>
</dbReference>
<comment type="subcellular location">
    <subcellularLocation>
        <location evidence="1">Nucleus</location>
    </subcellularLocation>
</comment>
<evidence type="ECO:0000313" key="9">
    <source>
        <dbReference type="EMBL" id="KFK40269.1"/>
    </source>
</evidence>
<dbReference type="PANTHER" id="PTHR46286">
    <property type="entry name" value="VIN3-LIKE PROTEIN 2-RELATED"/>
    <property type="match status" value="1"/>
</dbReference>
<dbReference type="CDD" id="cd15521">
    <property type="entry name" value="PHD_VIN3_plant"/>
    <property type="match status" value="1"/>
</dbReference>
<dbReference type="Proteomes" id="UP000029120">
    <property type="component" value="Chromosome 3"/>
</dbReference>
<dbReference type="Pfam" id="PF07227">
    <property type="entry name" value="PHD_Oberon"/>
    <property type="match status" value="1"/>
</dbReference>
<feature type="domain" description="Oberon-like PHD finger" evidence="7">
    <location>
        <begin position="56"/>
        <end position="175"/>
    </location>
</feature>
<name>A0A087HDR7_ARAAL</name>
<evidence type="ECO:0000256" key="5">
    <source>
        <dbReference type="ARBA" id="ARBA00023242"/>
    </source>
</evidence>
<gene>
    <name evidence="9" type="ordered locus">AALP_Aa3g352800</name>
</gene>
<evidence type="ECO:0000256" key="2">
    <source>
        <dbReference type="ARBA" id="ARBA00022723"/>
    </source>
</evidence>
<proteinExistence type="predicted"/>
<evidence type="ECO:0000256" key="1">
    <source>
        <dbReference type="ARBA" id="ARBA00004123"/>
    </source>
</evidence>
<evidence type="ECO:0000259" key="8">
    <source>
        <dbReference type="Pfam" id="PF23380"/>
    </source>
</evidence>
<dbReference type="PANTHER" id="PTHR46286:SF9">
    <property type="entry name" value="VIN3-LIKE PROTEIN 3"/>
    <property type="match status" value="1"/>
</dbReference>
<keyword evidence="3" id="KW-0863">Zinc-finger</keyword>
<organism evidence="9 10">
    <name type="scientific">Arabis alpina</name>
    <name type="common">Alpine rock-cress</name>
    <dbReference type="NCBI Taxonomy" id="50452"/>
    <lineage>
        <taxon>Eukaryota</taxon>
        <taxon>Viridiplantae</taxon>
        <taxon>Streptophyta</taxon>
        <taxon>Embryophyta</taxon>
        <taxon>Tracheophyta</taxon>
        <taxon>Spermatophyta</taxon>
        <taxon>Magnoliopsida</taxon>
        <taxon>eudicotyledons</taxon>
        <taxon>Gunneridae</taxon>
        <taxon>Pentapetalae</taxon>
        <taxon>rosids</taxon>
        <taxon>malvids</taxon>
        <taxon>Brassicales</taxon>
        <taxon>Brassicaceae</taxon>
        <taxon>Arabideae</taxon>
        <taxon>Arabis</taxon>
    </lineage>
</organism>
<evidence type="ECO:0000256" key="6">
    <source>
        <dbReference type="SAM" id="MobiDB-lite"/>
    </source>
</evidence>
<evidence type="ECO:0000256" key="3">
    <source>
        <dbReference type="ARBA" id="ARBA00022771"/>
    </source>
</evidence>
<dbReference type="AlphaFoldDB" id="A0A087HDR7"/>
<feature type="region of interest" description="Disordered" evidence="6">
    <location>
        <begin position="1"/>
        <end position="45"/>
    </location>
</feature>
<keyword evidence="10" id="KW-1185">Reference proteome</keyword>
<sequence length="399" mass="44326">MDSSLDGAASESSVKKIGEKRRRKNTNPSRYVAQPSVHASRSTNSAKTKGNVTIYCKNMACHATMTHGDLFCKRCSCCICYNYDANKDPSLWLICNSDPPFVGESCGLSCHLDCVFKSEKSGLKEDTPTNDADGCFYCVPCGKRNSLLECWKTQLVIAKETRKVDELCCRLVLAQKLLKGTKKYIKISETVEKAVKSLETEMTGPLISLPSAMCRGIVNRLRCTQEVKDHCASALKLLEDTPLGSTKIRLEDVHATEYYFDKVATDSPQEVGEEATFVDFLSTKEEEEEEEKELYIKEVVPENAVNGENTTSCGFELEHCVKIIRHLELSGHIKKSFREKFLTWYSLRATAQEVKIVKAFINVLKDDSVALADQLVDTFSECISRKRSAIGGGDGGGVN</sequence>
<dbReference type="GO" id="GO:0005634">
    <property type="term" value="C:nucleus"/>
    <property type="evidence" value="ECO:0007669"/>
    <property type="project" value="UniProtKB-SubCell"/>
</dbReference>
<evidence type="ECO:0000313" key="10">
    <source>
        <dbReference type="Proteomes" id="UP000029120"/>
    </source>
</evidence>
<feature type="domain" description="VIN3-like C-terminal" evidence="8">
    <location>
        <begin position="316"/>
        <end position="387"/>
    </location>
</feature>
<dbReference type="OrthoDB" id="600557at2759"/>
<dbReference type="GO" id="GO:0010048">
    <property type="term" value="P:vernalization response"/>
    <property type="evidence" value="ECO:0007669"/>
    <property type="project" value="InterPro"/>
</dbReference>
<keyword evidence="4" id="KW-0862">Zinc</keyword>
<dbReference type="GO" id="GO:0008270">
    <property type="term" value="F:zinc ion binding"/>
    <property type="evidence" value="ECO:0007669"/>
    <property type="project" value="UniProtKB-KW"/>
</dbReference>
<evidence type="ECO:0000256" key="4">
    <source>
        <dbReference type="ARBA" id="ARBA00022833"/>
    </source>
</evidence>
<dbReference type="InterPro" id="IPR056990">
    <property type="entry name" value="VIN3-like_C"/>
</dbReference>
<keyword evidence="2" id="KW-0479">Metal-binding</keyword>
<dbReference type="EMBL" id="CM002871">
    <property type="protein sequence ID" value="KFK40269.1"/>
    <property type="molecule type" value="Genomic_DNA"/>
</dbReference>
<keyword evidence="5" id="KW-0539">Nucleus</keyword>
<dbReference type="eggNOG" id="ENOG502QR8D">
    <property type="taxonomic scope" value="Eukaryota"/>
</dbReference>
<dbReference type="InterPro" id="IPR044514">
    <property type="entry name" value="VIN3-like"/>
</dbReference>
<accession>A0A087HDR7</accession>
<evidence type="ECO:0000259" key="7">
    <source>
        <dbReference type="Pfam" id="PF07227"/>
    </source>
</evidence>
<dbReference type="OMA" id="REEATFC"/>